<sequence length="27" mass="2831">MPGSIPGVGFIYGLVQRKKLLRGTADG</sequence>
<dbReference type="AlphaFoldDB" id="A0A485LUD1"/>
<organism evidence="1">
    <name type="scientific">anaerobic digester metagenome</name>
    <dbReference type="NCBI Taxonomy" id="1263854"/>
    <lineage>
        <taxon>unclassified sequences</taxon>
        <taxon>metagenomes</taxon>
        <taxon>ecological metagenomes</taxon>
    </lineage>
</organism>
<evidence type="ECO:0000313" key="1">
    <source>
        <dbReference type="EMBL" id="VFU11248.1"/>
    </source>
</evidence>
<reference evidence="1" key="1">
    <citation type="submission" date="2019-03" db="EMBL/GenBank/DDBJ databases">
        <authorList>
            <person name="Hao L."/>
        </authorList>
    </citation>
    <scope>NUCLEOTIDE SEQUENCE</scope>
</reference>
<protein>
    <submittedName>
        <fullName evidence="1">Uncharacterized protein</fullName>
    </submittedName>
</protein>
<gene>
    <name evidence="1" type="ORF">SCFA_1000001</name>
</gene>
<name>A0A485LUD1_9ZZZZ</name>
<proteinExistence type="predicted"/>
<accession>A0A485LUD1</accession>
<dbReference type="EMBL" id="CAADRM010000003">
    <property type="protein sequence ID" value="VFU11248.1"/>
    <property type="molecule type" value="Genomic_DNA"/>
</dbReference>